<accession>A0A0E3JNF1</accession>
<dbReference type="Proteomes" id="UP000033115">
    <property type="component" value="Chromosome"/>
</dbReference>
<dbReference type="STRING" id="1548.CSCA_2054"/>
<dbReference type="KEGG" id="csq:CSCA_2054"/>
<evidence type="ECO:0000313" key="2">
    <source>
        <dbReference type="Proteomes" id="UP000033115"/>
    </source>
</evidence>
<dbReference type="AlphaFoldDB" id="A0A0E3JNF1"/>
<dbReference type="HOGENOM" id="CLU_1044711_0_0_9"/>
<dbReference type="RefSeq" id="WP_029162965.1">
    <property type="nucleotide sequence ID" value="NZ_CP009933.1"/>
</dbReference>
<keyword evidence="2" id="KW-1185">Reference proteome</keyword>
<protein>
    <submittedName>
        <fullName evidence="1">Uncharacterized protein</fullName>
    </submittedName>
</protein>
<sequence length="266" mass="30272">MLVRNTNFLSVNLHPNINSYNQIKNISKSTKQAATAINEKNAAKNSDESLKQKIKIVTDELKITEDSEQKFQYKMSILKEKQTNLNRINDIGNQIKDLSKQYKSSSHELNTSRIESKATDLLNTLMKKGDIKDGNIVEDNLFKLDNSNDNISIIFFKKIDKTQNIAKASNTVIITKDVDSSIKVSVKDLLEHPSIIDENILNPIQTSLKNVNESKLIVFSNFMKNYSMTNISIDKLYKLGAISSYTKDVKMKQQKSIYESICKSYC</sequence>
<dbReference type="EMBL" id="CP009933">
    <property type="protein sequence ID" value="AKA69179.1"/>
    <property type="molecule type" value="Genomic_DNA"/>
</dbReference>
<evidence type="ECO:0000313" key="1">
    <source>
        <dbReference type="EMBL" id="AKA69179.1"/>
    </source>
</evidence>
<proteinExistence type="predicted"/>
<reference evidence="1 2" key="1">
    <citation type="journal article" date="2015" name="J. Biotechnol.">
        <title>Complete genome sequence of a malodorant-producing acetogen, Clostridium scatologenes ATCC 25775(T).</title>
        <authorList>
            <person name="Zhu Z."/>
            <person name="Guo T."/>
            <person name="Zheng H."/>
            <person name="Song T."/>
            <person name="Ouyang P."/>
            <person name="Xie J."/>
        </authorList>
    </citation>
    <scope>NUCLEOTIDE SEQUENCE [LARGE SCALE GENOMIC DNA]</scope>
    <source>
        <strain evidence="1 2">ATCC 25775</strain>
    </source>
</reference>
<gene>
    <name evidence="1" type="ORF">CSCA_2054</name>
</gene>
<organism evidence="1 2">
    <name type="scientific">Clostridium scatologenes</name>
    <dbReference type="NCBI Taxonomy" id="1548"/>
    <lineage>
        <taxon>Bacteria</taxon>
        <taxon>Bacillati</taxon>
        <taxon>Bacillota</taxon>
        <taxon>Clostridia</taxon>
        <taxon>Eubacteriales</taxon>
        <taxon>Clostridiaceae</taxon>
        <taxon>Clostridium</taxon>
    </lineage>
</organism>
<name>A0A0E3JNF1_CLOSL</name>